<name>A0A453KJ08_AEGTS</name>
<organism evidence="1 2">
    <name type="scientific">Aegilops tauschii subsp. strangulata</name>
    <name type="common">Goatgrass</name>
    <dbReference type="NCBI Taxonomy" id="200361"/>
    <lineage>
        <taxon>Eukaryota</taxon>
        <taxon>Viridiplantae</taxon>
        <taxon>Streptophyta</taxon>
        <taxon>Embryophyta</taxon>
        <taxon>Tracheophyta</taxon>
        <taxon>Spermatophyta</taxon>
        <taxon>Magnoliopsida</taxon>
        <taxon>Liliopsida</taxon>
        <taxon>Poales</taxon>
        <taxon>Poaceae</taxon>
        <taxon>BOP clade</taxon>
        <taxon>Pooideae</taxon>
        <taxon>Triticodae</taxon>
        <taxon>Triticeae</taxon>
        <taxon>Triticinae</taxon>
        <taxon>Aegilops</taxon>
    </lineage>
</organism>
<reference evidence="2" key="1">
    <citation type="journal article" date="2014" name="Science">
        <title>Ancient hybridizations among the ancestral genomes of bread wheat.</title>
        <authorList>
            <consortium name="International Wheat Genome Sequencing Consortium,"/>
            <person name="Marcussen T."/>
            <person name="Sandve S.R."/>
            <person name="Heier L."/>
            <person name="Spannagl M."/>
            <person name="Pfeifer M."/>
            <person name="Jakobsen K.S."/>
            <person name="Wulff B.B."/>
            <person name="Steuernagel B."/>
            <person name="Mayer K.F."/>
            <person name="Olsen O.A."/>
        </authorList>
    </citation>
    <scope>NUCLEOTIDE SEQUENCE [LARGE SCALE GENOMIC DNA]</scope>
    <source>
        <strain evidence="2">cv. AL8/78</strain>
    </source>
</reference>
<evidence type="ECO:0000313" key="2">
    <source>
        <dbReference type="Proteomes" id="UP000015105"/>
    </source>
</evidence>
<dbReference type="Proteomes" id="UP000015105">
    <property type="component" value="Chromosome 5D"/>
</dbReference>
<accession>A0A453KJ08</accession>
<reference evidence="1" key="5">
    <citation type="journal article" date="2021" name="G3 (Bethesda)">
        <title>Aegilops tauschii genome assembly Aet v5.0 features greater sequence contiguity and improved annotation.</title>
        <authorList>
            <person name="Wang L."/>
            <person name="Zhu T."/>
            <person name="Rodriguez J.C."/>
            <person name="Deal K.R."/>
            <person name="Dubcovsky J."/>
            <person name="McGuire P.E."/>
            <person name="Lux T."/>
            <person name="Spannagl M."/>
            <person name="Mayer K.F.X."/>
            <person name="Baldrich P."/>
            <person name="Meyers B.C."/>
            <person name="Huo N."/>
            <person name="Gu Y.Q."/>
            <person name="Zhou H."/>
            <person name="Devos K.M."/>
            <person name="Bennetzen J.L."/>
            <person name="Unver T."/>
            <person name="Budak H."/>
            <person name="Gulick P.J."/>
            <person name="Galiba G."/>
            <person name="Kalapos B."/>
            <person name="Nelson D.R."/>
            <person name="Li P."/>
            <person name="You F.M."/>
            <person name="Luo M.C."/>
            <person name="Dvorak J."/>
        </authorList>
    </citation>
    <scope>NUCLEOTIDE SEQUENCE [LARGE SCALE GENOMIC DNA]</scope>
    <source>
        <strain evidence="1">cv. AL8/78</strain>
    </source>
</reference>
<proteinExistence type="predicted"/>
<dbReference type="EnsemblPlants" id="AET5Gv20430100.1">
    <property type="protein sequence ID" value="AET5Gv20430100.1"/>
    <property type="gene ID" value="AET5Gv20430100"/>
</dbReference>
<sequence length="73" mass="8559">MLIGGYFNILRYQEEKNNDRFDTHWPFLFNAVIDSSDLREVSMSGRQNSLGLITVMCRHTRSSIGYSWILNRS</sequence>
<reference evidence="1" key="4">
    <citation type="submission" date="2019-03" db="UniProtKB">
        <authorList>
            <consortium name="EnsemblPlants"/>
        </authorList>
    </citation>
    <scope>IDENTIFICATION</scope>
</reference>
<evidence type="ECO:0000313" key="1">
    <source>
        <dbReference type="EnsemblPlants" id="AET5Gv20430100.1"/>
    </source>
</evidence>
<keyword evidence="2" id="KW-1185">Reference proteome</keyword>
<reference evidence="2" key="2">
    <citation type="journal article" date="2017" name="Nat. Plants">
        <title>The Aegilops tauschii genome reveals multiple impacts of transposons.</title>
        <authorList>
            <person name="Zhao G."/>
            <person name="Zou C."/>
            <person name="Li K."/>
            <person name="Wang K."/>
            <person name="Li T."/>
            <person name="Gao L."/>
            <person name="Zhang X."/>
            <person name="Wang H."/>
            <person name="Yang Z."/>
            <person name="Liu X."/>
            <person name="Jiang W."/>
            <person name="Mao L."/>
            <person name="Kong X."/>
            <person name="Jiao Y."/>
            <person name="Jia J."/>
        </authorList>
    </citation>
    <scope>NUCLEOTIDE SEQUENCE [LARGE SCALE GENOMIC DNA]</scope>
    <source>
        <strain evidence="2">cv. AL8/78</strain>
    </source>
</reference>
<reference evidence="1" key="3">
    <citation type="journal article" date="2017" name="Nature">
        <title>Genome sequence of the progenitor of the wheat D genome Aegilops tauschii.</title>
        <authorList>
            <person name="Luo M.C."/>
            <person name="Gu Y.Q."/>
            <person name="Puiu D."/>
            <person name="Wang H."/>
            <person name="Twardziok S.O."/>
            <person name="Deal K.R."/>
            <person name="Huo N."/>
            <person name="Zhu T."/>
            <person name="Wang L."/>
            <person name="Wang Y."/>
            <person name="McGuire P.E."/>
            <person name="Liu S."/>
            <person name="Long H."/>
            <person name="Ramasamy R.K."/>
            <person name="Rodriguez J.C."/>
            <person name="Van S.L."/>
            <person name="Yuan L."/>
            <person name="Wang Z."/>
            <person name="Xia Z."/>
            <person name="Xiao L."/>
            <person name="Anderson O.D."/>
            <person name="Ouyang S."/>
            <person name="Liang Y."/>
            <person name="Zimin A.V."/>
            <person name="Pertea G."/>
            <person name="Qi P."/>
            <person name="Bennetzen J.L."/>
            <person name="Dai X."/>
            <person name="Dawson M.W."/>
            <person name="Muller H.G."/>
            <person name="Kugler K."/>
            <person name="Rivarola-Duarte L."/>
            <person name="Spannagl M."/>
            <person name="Mayer K.F.X."/>
            <person name="Lu F.H."/>
            <person name="Bevan M.W."/>
            <person name="Leroy P."/>
            <person name="Li P."/>
            <person name="You F.M."/>
            <person name="Sun Q."/>
            <person name="Liu Z."/>
            <person name="Lyons E."/>
            <person name="Wicker T."/>
            <person name="Salzberg S.L."/>
            <person name="Devos K.M."/>
            <person name="Dvorak J."/>
        </authorList>
    </citation>
    <scope>NUCLEOTIDE SEQUENCE [LARGE SCALE GENOMIC DNA]</scope>
    <source>
        <strain evidence="1">cv. AL8/78</strain>
    </source>
</reference>
<dbReference type="AlphaFoldDB" id="A0A453KJ08"/>
<protein>
    <submittedName>
        <fullName evidence="1">Uncharacterized protein</fullName>
    </submittedName>
</protein>
<dbReference type="Gramene" id="AET5Gv20430100.1">
    <property type="protein sequence ID" value="AET5Gv20430100.1"/>
    <property type="gene ID" value="AET5Gv20430100"/>
</dbReference>